<evidence type="ECO:0000313" key="2">
    <source>
        <dbReference type="Proteomes" id="UP000824120"/>
    </source>
</evidence>
<keyword evidence="2" id="KW-1185">Reference proteome</keyword>
<proteinExistence type="predicted"/>
<protein>
    <submittedName>
        <fullName evidence="1">Uncharacterized protein</fullName>
    </submittedName>
</protein>
<accession>A0A9J5YNE4</accession>
<evidence type="ECO:0000313" key="1">
    <source>
        <dbReference type="EMBL" id="KAG5600644.1"/>
    </source>
</evidence>
<sequence length="67" mass="6983">MFERWGSEEEEGCPGGLFPGCRHILTTAEVSFPTPAPGLSSTSIVVPFDIPGSSTVVLPPRPIAAVS</sequence>
<dbReference type="AlphaFoldDB" id="A0A9J5YNE4"/>
<reference evidence="1 2" key="1">
    <citation type="submission" date="2020-09" db="EMBL/GenBank/DDBJ databases">
        <title>De no assembly of potato wild relative species, Solanum commersonii.</title>
        <authorList>
            <person name="Cho K."/>
        </authorList>
    </citation>
    <scope>NUCLEOTIDE SEQUENCE [LARGE SCALE GENOMIC DNA]</scope>
    <source>
        <strain evidence="1">LZ3.2</strain>
        <tissue evidence="1">Leaf</tissue>
    </source>
</reference>
<dbReference type="EMBL" id="JACXVP010000006">
    <property type="protein sequence ID" value="KAG5600644.1"/>
    <property type="molecule type" value="Genomic_DNA"/>
</dbReference>
<name>A0A9J5YNE4_SOLCO</name>
<gene>
    <name evidence="1" type="ORF">H5410_032014</name>
</gene>
<dbReference type="Proteomes" id="UP000824120">
    <property type="component" value="Chromosome 6"/>
</dbReference>
<organism evidence="1 2">
    <name type="scientific">Solanum commersonii</name>
    <name type="common">Commerson's wild potato</name>
    <name type="synonym">Commerson's nightshade</name>
    <dbReference type="NCBI Taxonomy" id="4109"/>
    <lineage>
        <taxon>Eukaryota</taxon>
        <taxon>Viridiplantae</taxon>
        <taxon>Streptophyta</taxon>
        <taxon>Embryophyta</taxon>
        <taxon>Tracheophyta</taxon>
        <taxon>Spermatophyta</taxon>
        <taxon>Magnoliopsida</taxon>
        <taxon>eudicotyledons</taxon>
        <taxon>Gunneridae</taxon>
        <taxon>Pentapetalae</taxon>
        <taxon>asterids</taxon>
        <taxon>lamiids</taxon>
        <taxon>Solanales</taxon>
        <taxon>Solanaceae</taxon>
        <taxon>Solanoideae</taxon>
        <taxon>Solaneae</taxon>
        <taxon>Solanum</taxon>
    </lineage>
</organism>
<comment type="caution">
    <text evidence="1">The sequence shown here is derived from an EMBL/GenBank/DDBJ whole genome shotgun (WGS) entry which is preliminary data.</text>
</comment>